<dbReference type="InterPro" id="IPR028565">
    <property type="entry name" value="MHD"/>
</dbReference>
<feature type="region of interest" description="Disordered" evidence="3">
    <location>
        <begin position="589"/>
        <end position="620"/>
    </location>
</feature>
<feature type="compositionally biased region" description="Low complexity" evidence="3">
    <location>
        <begin position="599"/>
        <end position="614"/>
    </location>
</feature>
<reference evidence="5 6" key="1">
    <citation type="submission" date="2024-02" db="EMBL/GenBank/DDBJ databases">
        <title>De novo assembly and annotation of 12 fungi associated with fruit tree decline syndrome in Ontario, Canada.</title>
        <authorList>
            <person name="Sulman M."/>
            <person name="Ellouze W."/>
            <person name="Ilyukhin E."/>
        </authorList>
    </citation>
    <scope>NUCLEOTIDE SEQUENCE [LARGE SCALE GENOMIC DNA]</scope>
    <source>
        <strain evidence="5 6">M42-189</strain>
    </source>
</reference>
<keyword evidence="1" id="KW-0254">Endocytosis</keyword>
<evidence type="ECO:0000256" key="1">
    <source>
        <dbReference type="ARBA" id="ARBA00022583"/>
    </source>
</evidence>
<comment type="caution">
    <text evidence="5">The sequence shown here is derived from an EMBL/GenBank/DDBJ whole genome shotgun (WGS) entry which is preliminary data.</text>
</comment>
<organism evidence="5 6">
    <name type="scientific">Paraconiothyrium brasiliense</name>
    <dbReference type="NCBI Taxonomy" id="300254"/>
    <lineage>
        <taxon>Eukaryota</taxon>
        <taxon>Fungi</taxon>
        <taxon>Dikarya</taxon>
        <taxon>Ascomycota</taxon>
        <taxon>Pezizomycotina</taxon>
        <taxon>Dothideomycetes</taxon>
        <taxon>Pleosporomycetidae</taxon>
        <taxon>Pleosporales</taxon>
        <taxon>Massarineae</taxon>
        <taxon>Didymosphaeriaceae</taxon>
        <taxon>Paraconiothyrium</taxon>
    </lineage>
</organism>
<dbReference type="Proteomes" id="UP001521785">
    <property type="component" value="Unassembled WGS sequence"/>
</dbReference>
<dbReference type="InterPro" id="IPR049609">
    <property type="entry name" value="Syp1-like_MHD"/>
</dbReference>
<gene>
    <name evidence="5" type="primary">SYP1</name>
    <name evidence="5" type="ORF">SLS60_009961</name>
</gene>
<dbReference type="SUPFAM" id="SSF103657">
    <property type="entry name" value="BAR/IMD domain-like"/>
    <property type="match status" value="1"/>
</dbReference>
<dbReference type="SMART" id="SM00055">
    <property type="entry name" value="FCH"/>
    <property type="match status" value="1"/>
</dbReference>
<sequence>MDALQRKEYPGLLDALPPQQAVDVLNGRMKHVSQLNAHIADWLQERRRVEEAYVQGLRKLANKRPPDESSDLGVFSTPWQKIVSATEAVAESHHTLAQKIEVDVERPLREFSATNREVQGMSTISGNLASMAREIDTAKKKAEKLREKGAKAKASAVAGAVADVENATLQWESQAPYVFEKLQAVDESRLNHLRDALTQFQTHEVDQVERNRVSAEETLNVLLNIETADEIQTWALRARSGEKPPSASRKGSSVGTPSRSLAPPPMPPPPTIQADDDRSQKSGSGRFAHDPCWDEANKFTVPEEKGKHSSNPLKRFGTVLNRRRQSMHPYGRQASPERKSNSNLGSGFPGFGKIKSKDRDTAGSSIDRPGSSATVTTPRPSDVSGSPKHTRKSSADRPNGTSPEPFEERAASPTPAPAAVNGTTHDTIPELVEPLSPPVQEEAKPEPEKDAEGFSVPSSAIDAITQAEQEAREAGSGATELNAPPQFKLDIKNAPIQEEEGDVNAAMADMANTLRAQAAPARRSGTLRGRRDVRNTIFVPNPATPDLTSIGEIPPIPSAGSENTTFSPPALPPQPASPVFKLPHRTLTSDDHAASDTQSIRSGRSLSSSTSTTMRHPDMHEPGLNASLVETVSAWFEQGHVTKSLVIGQVALAFNPIDISAGPFGTENIRLENFPVLEKVAPNPAFVEQVTDTPGEYTVDLSRITKTSVAFHYQVHLESENLASFAPILLSPVWKTEATQTSVLFNYGLNPKFNIGDQNSVTLQNLVLVLRLEPGSKATACQSKPAGTFSREKGLIYWRLGEVTFARDQPSQSMRVRFFTDGEAKPGNSEARWEITGAHSLTLGSGLAVSQVVPGESKPEEKESDPFADAEENVPPPASPAPISKPVASVKRISSGTYLGV</sequence>
<feature type="compositionally biased region" description="Basic and acidic residues" evidence="3">
    <location>
        <begin position="441"/>
        <end position="452"/>
    </location>
</feature>
<evidence type="ECO:0000256" key="3">
    <source>
        <dbReference type="SAM" id="MobiDB-lite"/>
    </source>
</evidence>
<dbReference type="PANTHER" id="PTHR23065:SF54">
    <property type="entry name" value="SUPPRESSOR OF YEAST PROFILIN DELETION"/>
    <property type="match status" value="1"/>
</dbReference>
<accession>A0ABR3QSZ1</accession>
<evidence type="ECO:0000313" key="6">
    <source>
        <dbReference type="Proteomes" id="UP001521785"/>
    </source>
</evidence>
<feature type="compositionally biased region" description="Polar residues" evidence="3">
    <location>
        <begin position="249"/>
        <end position="259"/>
    </location>
</feature>
<dbReference type="Pfam" id="PF10291">
    <property type="entry name" value="muHD"/>
    <property type="match status" value="1"/>
</dbReference>
<dbReference type="InterPro" id="IPR001060">
    <property type="entry name" value="FCH_dom"/>
</dbReference>
<feature type="compositionally biased region" description="Basic and acidic residues" evidence="3">
    <location>
        <begin position="287"/>
        <end position="307"/>
    </location>
</feature>
<dbReference type="InterPro" id="IPR018808">
    <property type="entry name" value="Muniscin_C"/>
</dbReference>
<feature type="coiled-coil region" evidence="2">
    <location>
        <begin position="128"/>
        <end position="155"/>
    </location>
</feature>
<dbReference type="EMBL" id="JAKJXO020000016">
    <property type="protein sequence ID" value="KAL1595271.1"/>
    <property type="molecule type" value="Genomic_DNA"/>
</dbReference>
<evidence type="ECO:0000256" key="2">
    <source>
        <dbReference type="SAM" id="Coils"/>
    </source>
</evidence>
<protein>
    <submittedName>
        <fullName evidence="5">Suppressor of Profilin deletion</fullName>
    </submittedName>
</protein>
<evidence type="ECO:0000259" key="4">
    <source>
        <dbReference type="PROSITE" id="PS51072"/>
    </source>
</evidence>
<dbReference type="PROSITE" id="PS51072">
    <property type="entry name" value="MHD"/>
    <property type="match status" value="1"/>
</dbReference>
<dbReference type="InterPro" id="IPR027267">
    <property type="entry name" value="AH/BAR_dom_sf"/>
</dbReference>
<proteinExistence type="predicted"/>
<feature type="region of interest" description="Disordered" evidence="3">
    <location>
        <begin position="237"/>
        <end position="485"/>
    </location>
</feature>
<feature type="region of interest" description="Disordered" evidence="3">
    <location>
        <begin position="851"/>
        <end position="887"/>
    </location>
</feature>
<feature type="compositionally biased region" description="Pro residues" evidence="3">
    <location>
        <begin position="262"/>
        <end position="271"/>
    </location>
</feature>
<dbReference type="CDD" id="cd09264">
    <property type="entry name" value="AP_Syp1_MHD"/>
    <property type="match status" value="1"/>
</dbReference>
<name>A0ABR3QSZ1_9PLEO</name>
<dbReference type="Gene3D" id="1.20.1270.60">
    <property type="entry name" value="Arfaptin homology (AH) domain/BAR domain"/>
    <property type="match status" value="1"/>
</dbReference>
<dbReference type="Pfam" id="PF00611">
    <property type="entry name" value="FCH"/>
    <property type="match status" value="1"/>
</dbReference>
<keyword evidence="6" id="KW-1185">Reference proteome</keyword>
<keyword evidence="2" id="KW-0175">Coiled coil</keyword>
<dbReference type="PANTHER" id="PTHR23065">
    <property type="entry name" value="PROLINE-SERINE-THREONINE PHOSPHATASE INTERACTING PROTEIN 1"/>
    <property type="match status" value="1"/>
</dbReference>
<dbReference type="CDD" id="cd07650">
    <property type="entry name" value="F-BAR_Syp1p_like"/>
    <property type="match status" value="1"/>
</dbReference>
<evidence type="ECO:0000313" key="5">
    <source>
        <dbReference type="EMBL" id="KAL1595271.1"/>
    </source>
</evidence>
<feature type="domain" description="MHD" evidence="4">
    <location>
        <begin position="621"/>
        <end position="882"/>
    </location>
</feature>